<feature type="chain" id="PRO_5022142304" description="Thioredoxin fold domain-containing protein" evidence="2">
    <location>
        <begin position="22"/>
        <end position="265"/>
    </location>
</feature>
<dbReference type="InterPro" id="IPR036249">
    <property type="entry name" value="Thioredoxin-like_sf"/>
</dbReference>
<evidence type="ECO:0000256" key="2">
    <source>
        <dbReference type="SAM" id="SignalP"/>
    </source>
</evidence>
<dbReference type="OrthoDB" id="8748230at2"/>
<protein>
    <recommendedName>
        <fullName evidence="5">Thioredoxin fold domain-containing protein</fullName>
    </recommendedName>
</protein>
<dbReference type="Gene3D" id="3.40.30.10">
    <property type="entry name" value="Glutaredoxin"/>
    <property type="match status" value="1"/>
</dbReference>
<feature type="compositionally biased region" description="Pro residues" evidence="1">
    <location>
        <begin position="137"/>
        <end position="156"/>
    </location>
</feature>
<name>A0A562RLL8_9BURK</name>
<dbReference type="EMBL" id="VLLB01000001">
    <property type="protein sequence ID" value="TWI69793.1"/>
    <property type="molecule type" value="Genomic_DNA"/>
</dbReference>
<evidence type="ECO:0000313" key="4">
    <source>
        <dbReference type="Proteomes" id="UP000318431"/>
    </source>
</evidence>
<gene>
    <name evidence="3" type="ORF">IP91_00866</name>
</gene>
<keyword evidence="2" id="KW-0732">Signal</keyword>
<evidence type="ECO:0000313" key="3">
    <source>
        <dbReference type="EMBL" id="TWI69793.1"/>
    </source>
</evidence>
<evidence type="ECO:0008006" key="5">
    <source>
        <dbReference type="Google" id="ProtNLM"/>
    </source>
</evidence>
<accession>A0A562RLL8</accession>
<organism evidence="3 4">
    <name type="scientific">Pseudoduganella lurida</name>
    <dbReference type="NCBI Taxonomy" id="1036180"/>
    <lineage>
        <taxon>Bacteria</taxon>
        <taxon>Pseudomonadati</taxon>
        <taxon>Pseudomonadota</taxon>
        <taxon>Betaproteobacteria</taxon>
        <taxon>Burkholderiales</taxon>
        <taxon>Oxalobacteraceae</taxon>
        <taxon>Telluria group</taxon>
        <taxon>Pseudoduganella</taxon>
    </lineage>
</organism>
<comment type="caution">
    <text evidence="3">The sequence shown here is derived from an EMBL/GenBank/DDBJ whole genome shotgun (WGS) entry which is preliminary data.</text>
</comment>
<sequence length="265" mass="27726">MNPTACLPPLAVLLLSTAALAAPVKELKPTEVAAFIARNPDAIVQITSPDPKCGYCIGADKRFDAAAAAPGNRKLAFARVQHSPWAAIPDFGDLIKLYGVPTQVIFRSGKQVGDASIYRTDVATFYRKVDAVLAAPPKPAAPPAPAPAPTSAPAPKPLAADDSAALHTMVRRDLLRGVMAGCASRFAAGAGRYQGAIAQWEAPRKAALDKGAMLLLTGGADMHALATEEQTALQKWQANELGIPMSKKIEAADCDRFAAALPNLQ</sequence>
<keyword evidence="4" id="KW-1185">Reference proteome</keyword>
<feature type="region of interest" description="Disordered" evidence="1">
    <location>
        <begin position="137"/>
        <end position="159"/>
    </location>
</feature>
<dbReference type="SUPFAM" id="SSF52833">
    <property type="entry name" value="Thioredoxin-like"/>
    <property type="match status" value="1"/>
</dbReference>
<evidence type="ECO:0000256" key="1">
    <source>
        <dbReference type="SAM" id="MobiDB-lite"/>
    </source>
</evidence>
<proteinExistence type="predicted"/>
<dbReference type="RefSeq" id="WP_145647527.1">
    <property type="nucleotide sequence ID" value="NZ_VLLB01000001.1"/>
</dbReference>
<dbReference type="AlphaFoldDB" id="A0A562RLL8"/>
<reference evidence="3 4" key="1">
    <citation type="journal article" date="2015" name="Stand. Genomic Sci.">
        <title>Genomic Encyclopedia of Bacterial and Archaeal Type Strains, Phase III: the genomes of soil and plant-associated and newly described type strains.</title>
        <authorList>
            <person name="Whitman W.B."/>
            <person name="Woyke T."/>
            <person name="Klenk H.P."/>
            <person name="Zhou Y."/>
            <person name="Lilburn T.G."/>
            <person name="Beck B.J."/>
            <person name="De Vos P."/>
            <person name="Vandamme P."/>
            <person name="Eisen J.A."/>
            <person name="Garrity G."/>
            <person name="Hugenholtz P."/>
            <person name="Kyrpides N.C."/>
        </authorList>
    </citation>
    <scope>NUCLEOTIDE SEQUENCE [LARGE SCALE GENOMIC DNA]</scope>
    <source>
        <strain evidence="3 4">CGMCC 1.10822</strain>
    </source>
</reference>
<dbReference type="Proteomes" id="UP000318431">
    <property type="component" value="Unassembled WGS sequence"/>
</dbReference>
<feature type="signal peptide" evidence="2">
    <location>
        <begin position="1"/>
        <end position="21"/>
    </location>
</feature>